<reference evidence="2" key="2">
    <citation type="submission" date="2025-08" db="UniProtKB">
        <authorList>
            <consortium name="RefSeq"/>
        </authorList>
    </citation>
    <scope>IDENTIFICATION</scope>
</reference>
<proteinExistence type="predicted"/>
<evidence type="ECO:0000256" key="1">
    <source>
        <dbReference type="SAM" id="Phobius"/>
    </source>
</evidence>
<keyword evidence="1" id="KW-0472">Membrane</keyword>
<dbReference type="KEGG" id="ang:An03g00220"/>
<protein>
    <submittedName>
        <fullName evidence="2">Uncharacterized protein</fullName>
    </submittedName>
</protein>
<keyword evidence="1" id="KW-1133">Transmembrane helix</keyword>
<accession>A0AAJ8DYJ6</accession>
<keyword evidence="1" id="KW-0812">Transmembrane</keyword>
<dbReference type="RefSeq" id="XP_059600156.1">
    <property type="nucleotide sequence ID" value="XM_059746844.1"/>
</dbReference>
<dbReference type="AlphaFoldDB" id="A0AAJ8DYJ6"/>
<dbReference type="GeneID" id="84590592"/>
<sequence length="104" mass="11179">MAAPYGISPTDRSGVIVIAATLFMSWMVLVSLFRVYMRVAMNGPAGWDDVVVWIGGVSAHEAHYRSECGLGRINPTDEEGAMKASSLSSRHDSSFVLVTDPGMS</sequence>
<gene>
    <name evidence="2" type="ORF">An03g00220</name>
</gene>
<feature type="transmembrane region" description="Helical" evidence="1">
    <location>
        <begin position="15"/>
        <end position="36"/>
    </location>
</feature>
<organism evidence="2">
    <name type="scientific">Aspergillus niger</name>
    <dbReference type="NCBI Taxonomy" id="5061"/>
    <lineage>
        <taxon>Eukaryota</taxon>
        <taxon>Fungi</taxon>
        <taxon>Dikarya</taxon>
        <taxon>Ascomycota</taxon>
        <taxon>Pezizomycotina</taxon>
        <taxon>Eurotiomycetes</taxon>
        <taxon>Eurotiomycetidae</taxon>
        <taxon>Eurotiales</taxon>
        <taxon>Aspergillaceae</taxon>
        <taxon>Aspergillus</taxon>
        <taxon>Aspergillus subgen. Circumdati</taxon>
    </lineage>
</organism>
<evidence type="ECO:0000313" key="2">
    <source>
        <dbReference type="RefSeq" id="XP_059600156.1"/>
    </source>
</evidence>
<name>A0AAJ8DYJ6_ASPNG</name>
<reference evidence="2" key="1">
    <citation type="submission" date="2025-02" db="EMBL/GenBank/DDBJ databases">
        <authorList>
            <consortium name="NCBI Genome Project"/>
        </authorList>
    </citation>
    <scope>NUCLEOTIDE SEQUENCE</scope>
</reference>